<dbReference type="AlphaFoldDB" id="A0A251S7D4"/>
<gene>
    <name evidence="1" type="ORF">HannXRQ_Chr15g0475511</name>
</gene>
<evidence type="ECO:0000313" key="1">
    <source>
        <dbReference type="EMBL" id="OTF94747.1"/>
    </source>
</evidence>
<accession>A0A251S7D4</accession>
<sequence>MIFDSKQARWELEKERVKRIMDAKNVCADAGKLLRQGIKTGQYFDPRQVRVNLVEDM</sequence>
<organism evidence="1 2">
    <name type="scientific">Helianthus annuus</name>
    <name type="common">Common sunflower</name>
    <dbReference type="NCBI Taxonomy" id="4232"/>
    <lineage>
        <taxon>Eukaryota</taxon>
        <taxon>Viridiplantae</taxon>
        <taxon>Streptophyta</taxon>
        <taxon>Embryophyta</taxon>
        <taxon>Tracheophyta</taxon>
        <taxon>Spermatophyta</taxon>
        <taxon>Magnoliopsida</taxon>
        <taxon>eudicotyledons</taxon>
        <taxon>Gunneridae</taxon>
        <taxon>Pentapetalae</taxon>
        <taxon>asterids</taxon>
        <taxon>campanulids</taxon>
        <taxon>Asterales</taxon>
        <taxon>Asteraceae</taxon>
        <taxon>Asteroideae</taxon>
        <taxon>Heliantheae alliance</taxon>
        <taxon>Heliantheae</taxon>
        <taxon>Helianthus</taxon>
    </lineage>
</organism>
<dbReference type="EMBL" id="CM007904">
    <property type="protein sequence ID" value="OTF94747.1"/>
    <property type="molecule type" value="Genomic_DNA"/>
</dbReference>
<keyword evidence="2" id="KW-1185">Reference proteome</keyword>
<dbReference type="InParanoid" id="A0A251S7D4"/>
<dbReference type="Proteomes" id="UP000215914">
    <property type="component" value="Chromosome 15"/>
</dbReference>
<protein>
    <submittedName>
        <fullName evidence="1">Uncharacterized protein</fullName>
    </submittedName>
</protein>
<proteinExistence type="predicted"/>
<name>A0A251S7D4_HELAN</name>
<evidence type="ECO:0000313" key="2">
    <source>
        <dbReference type="Proteomes" id="UP000215914"/>
    </source>
</evidence>
<reference evidence="2" key="1">
    <citation type="journal article" date="2017" name="Nature">
        <title>The sunflower genome provides insights into oil metabolism, flowering and Asterid evolution.</title>
        <authorList>
            <person name="Badouin H."/>
            <person name="Gouzy J."/>
            <person name="Grassa C.J."/>
            <person name="Murat F."/>
            <person name="Staton S.E."/>
            <person name="Cottret L."/>
            <person name="Lelandais-Briere C."/>
            <person name="Owens G.L."/>
            <person name="Carrere S."/>
            <person name="Mayjonade B."/>
            <person name="Legrand L."/>
            <person name="Gill N."/>
            <person name="Kane N.C."/>
            <person name="Bowers J.E."/>
            <person name="Hubner S."/>
            <person name="Bellec A."/>
            <person name="Berard A."/>
            <person name="Berges H."/>
            <person name="Blanchet N."/>
            <person name="Boniface M.C."/>
            <person name="Brunel D."/>
            <person name="Catrice O."/>
            <person name="Chaidir N."/>
            <person name="Claudel C."/>
            <person name="Donnadieu C."/>
            <person name="Faraut T."/>
            <person name="Fievet G."/>
            <person name="Helmstetter N."/>
            <person name="King M."/>
            <person name="Knapp S.J."/>
            <person name="Lai Z."/>
            <person name="Le Paslier M.C."/>
            <person name="Lippi Y."/>
            <person name="Lorenzon L."/>
            <person name="Mandel J.R."/>
            <person name="Marage G."/>
            <person name="Marchand G."/>
            <person name="Marquand E."/>
            <person name="Bret-Mestries E."/>
            <person name="Morien E."/>
            <person name="Nambeesan S."/>
            <person name="Nguyen T."/>
            <person name="Pegot-Espagnet P."/>
            <person name="Pouilly N."/>
            <person name="Raftis F."/>
            <person name="Sallet E."/>
            <person name="Schiex T."/>
            <person name="Thomas J."/>
            <person name="Vandecasteele C."/>
            <person name="Vares D."/>
            <person name="Vear F."/>
            <person name="Vautrin S."/>
            <person name="Crespi M."/>
            <person name="Mangin B."/>
            <person name="Burke J.M."/>
            <person name="Salse J."/>
            <person name="Munos S."/>
            <person name="Vincourt P."/>
            <person name="Rieseberg L.H."/>
            <person name="Langlade N.B."/>
        </authorList>
    </citation>
    <scope>NUCLEOTIDE SEQUENCE [LARGE SCALE GENOMIC DNA]</scope>
    <source>
        <strain evidence="2">cv. SF193</strain>
    </source>
</reference>